<name>A0A1D8AWQ0_9BACT</name>
<feature type="domain" description="Four-carbon acid sugar kinase N-terminal" evidence="1">
    <location>
        <begin position="2"/>
        <end position="153"/>
    </location>
</feature>
<dbReference type="AlphaFoldDB" id="A0A1D8AWQ0"/>
<reference evidence="2 3" key="1">
    <citation type="submission" date="2016-06" db="EMBL/GenBank/DDBJ databases">
        <title>Three novel species with peptidoglycan cell walls form the new genus Lacunisphaera gen. nov. in the family Opitutaceae of the verrucomicrobial subdivision 4.</title>
        <authorList>
            <person name="Rast P."/>
            <person name="Gloeckner I."/>
            <person name="Jogler M."/>
            <person name="Boedeker C."/>
            <person name="Jeske O."/>
            <person name="Wiegand S."/>
            <person name="Reinhardt R."/>
            <person name="Schumann P."/>
            <person name="Rohde M."/>
            <person name="Spring S."/>
            <person name="Gloeckner F.O."/>
            <person name="Jogler C."/>
        </authorList>
    </citation>
    <scope>NUCLEOTIDE SEQUENCE [LARGE SCALE GENOMIC DNA]</scope>
    <source>
        <strain evidence="2 3">IG16b</strain>
    </source>
</reference>
<evidence type="ECO:0000313" key="2">
    <source>
        <dbReference type="EMBL" id="AOS45302.1"/>
    </source>
</evidence>
<proteinExistence type="predicted"/>
<dbReference type="STRING" id="1838286.Verru16b_02382"/>
<evidence type="ECO:0000313" key="3">
    <source>
        <dbReference type="Proteomes" id="UP000095228"/>
    </source>
</evidence>
<dbReference type="KEGG" id="obg:Verru16b_02382"/>
<dbReference type="RefSeq" id="WP_069962468.1">
    <property type="nucleotide sequence ID" value="NZ_CP016094.1"/>
</dbReference>
<dbReference type="Proteomes" id="UP000095228">
    <property type="component" value="Chromosome"/>
</dbReference>
<dbReference type="InterPro" id="IPR037051">
    <property type="entry name" value="4-carb_acid_sugar_kinase_N_sf"/>
</dbReference>
<organism evidence="2 3">
    <name type="scientific">Lacunisphaera limnophila</name>
    <dbReference type="NCBI Taxonomy" id="1838286"/>
    <lineage>
        <taxon>Bacteria</taxon>
        <taxon>Pseudomonadati</taxon>
        <taxon>Verrucomicrobiota</taxon>
        <taxon>Opitutia</taxon>
        <taxon>Opitutales</taxon>
        <taxon>Opitutaceae</taxon>
        <taxon>Lacunisphaera</taxon>
    </lineage>
</organism>
<dbReference type="InterPro" id="IPR042213">
    <property type="entry name" value="NBD_C_sf"/>
</dbReference>
<gene>
    <name evidence="2" type="ORF">Verru16b_02382</name>
</gene>
<accession>A0A1D8AWQ0</accession>
<keyword evidence="3" id="KW-1185">Reference proteome</keyword>
<dbReference type="InterPro" id="IPR010737">
    <property type="entry name" value="4-carb_acid_sugar_kinase_N"/>
</dbReference>
<dbReference type="Pfam" id="PF07005">
    <property type="entry name" value="SBD_N"/>
    <property type="match status" value="1"/>
</dbReference>
<dbReference type="Gene3D" id="3.40.50.10840">
    <property type="entry name" value="Putative sugar-binding, N-terminal domain"/>
    <property type="match status" value="1"/>
</dbReference>
<dbReference type="Gene3D" id="3.40.980.20">
    <property type="entry name" value="Four-carbon acid sugar kinase, nucleotide binding domain"/>
    <property type="match status" value="1"/>
</dbReference>
<sequence length="352" mass="36483">MIVVLADDLSGAAELAGIARLRGLTAEVQSVFHPATEAAVLCVDTDTRLLPADAAARRVSVIATAVAAARPDWIFKKCDSVLRGSVLAEARAVVQATGLTRLLLVPANPSRDRVIRDGLYFVAGRPLHETSFAHDPTHPRTTSRVVDLLDGDRNDLKIPDIGSPDEVLQQATAVDSATLPVGGADFFTALLILRTSPPAPAPVAAPAAGPTLLVCGSTAAWSQRSREAATQGVPGFSLPHDSSAIAQALAAKGTVLLGIGDGPASQAQPPAVLSDQLTQTVLRVLGATRVTRLMIEGGATAAAILHALPWTRLSATQVIGDVAVLAPIGGDGPAFFIKPGSYAWPAALWWDR</sequence>
<dbReference type="OrthoDB" id="191465at2"/>
<protein>
    <recommendedName>
        <fullName evidence="1">Four-carbon acid sugar kinase N-terminal domain-containing protein</fullName>
    </recommendedName>
</protein>
<evidence type="ECO:0000259" key="1">
    <source>
        <dbReference type="Pfam" id="PF07005"/>
    </source>
</evidence>
<dbReference type="EMBL" id="CP016094">
    <property type="protein sequence ID" value="AOS45302.1"/>
    <property type="molecule type" value="Genomic_DNA"/>
</dbReference>
<dbReference type="SUPFAM" id="SSF142764">
    <property type="entry name" value="YgbK-like"/>
    <property type="match status" value="1"/>
</dbReference>